<accession>A0A964BR78</accession>
<sequence length="229" mass="25686">MLCIGHRGAMGHEPENTLLSIAKALELGVDAVEIDVHNVEDRLVVIHDRDLSRTTNGTGYLENYSFAYLRTLDAGKGQQIPTLVEVLNAVDRQAIVNIELKGNNTAKLAADTILKYIDLGWSYSDFLVSSFNHYELNQIKTIEPKIETGILFYGLPWKYTKIAHELGANIVISNLDYVDANLVATVHQENLQAWAYTVNKPQDISKMRELGVDGIFTNYPDIFNDHQPI</sequence>
<dbReference type="PANTHER" id="PTHR46211">
    <property type="entry name" value="GLYCEROPHOSPHORYL DIESTER PHOSPHODIESTERASE"/>
    <property type="match status" value="1"/>
</dbReference>
<dbReference type="InterPro" id="IPR017946">
    <property type="entry name" value="PLC-like_Pdiesterase_TIM-brl"/>
</dbReference>
<evidence type="ECO:0000259" key="1">
    <source>
        <dbReference type="PROSITE" id="PS51704"/>
    </source>
</evidence>
<reference evidence="2" key="1">
    <citation type="journal article" date="2021" name="Antonie Van Leeuwenhoek">
        <title>Draft genome and description of Waterburya agarophytonicola gen. nov. sp. nov. (Pleurocapsales, Cyanobacteria): a seaweed symbiont.</title>
        <authorList>
            <person name="Bonthond G."/>
            <person name="Shalygin S."/>
            <person name="Bayer T."/>
            <person name="Weinberger F."/>
        </authorList>
    </citation>
    <scope>NUCLEOTIDE SEQUENCE</scope>
    <source>
        <strain evidence="2">KI4</strain>
    </source>
</reference>
<dbReference type="Proteomes" id="UP000729733">
    <property type="component" value="Unassembled WGS sequence"/>
</dbReference>
<evidence type="ECO:0000313" key="3">
    <source>
        <dbReference type="Proteomes" id="UP000729733"/>
    </source>
</evidence>
<dbReference type="PROSITE" id="PS51704">
    <property type="entry name" value="GP_PDE"/>
    <property type="match status" value="1"/>
</dbReference>
<evidence type="ECO:0000313" key="2">
    <source>
        <dbReference type="EMBL" id="MCC0177068.1"/>
    </source>
</evidence>
<dbReference type="GO" id="GO:0006629">
    <property type="term" value="P:lipid metabolic process"/>
    <property type="evidence" value="ECO:0007669"/>
    <property type="project" value="InterPro"/>
</dbReference>
<name>A0A964BR78_9CYAN</name>
<dbReference type="RefSeq" id="WP_229640106.1">
    <property type="nucleotide sequence ID" value="NZ_JADWDC010000016.1"/>
</dbReference>
<keyword evidence="3" id="KW-1185">Reference proteome</keyword>
<dbReference type="PANTHER" id="PTHR46211:SF14">
    <property type="entry name" value="GLYCEROPHOSPHODIESTER PHOSPHODIESTERASE"/>
    <property type="match status" value="1"/>
</dbReference>
<dbReference type="InterPro" id="IPR030395">
    <property type="entry name" value="GP_PDE_dom"/>
</dbReference>
<dbReference type="Gene3D" id="3.20.20.190">
    <property type="entry name" value="Phosphatidylinositol (PI) phosphodiesterase"/>
    <property type="match status" value="1"/>
</dbReference>
<protein>
    <submittedName>
        <fullName evidence="2">Glycerophosphodiester phosphodiesterase</fullName>
    </submittedName>
</protein>
<comment type="caution">
    <text evidence="2">The sequence shown here is derived from an EMBL/GenBank/DDBJ whole genome shotgun (WGS) entry which is preliminary data.</text>
</comment>
<dbReference type="EMBL" id="JADWDC010000016">
    <property type="protein sequence ID" value="MCC0177068.1"/>
    <property type="molecule type" value="Genomic_DNA"/>
</dbReference>
<dbReference type="Pfam" id="PF03009">
    <property type="entry name" value="GDPD"/>
    <property type="match status" value="1"/>
</dbReference>
<dbReference type="GO" id="GO:0008081">
    <property type="term" value="F:phosphoric diester hydrolase activity"/>
    <property type="evidence" value="ECO:0007669"/>
    <property type="project" value="InterPro"/>
</dbReference>
<gene>
    <name evidence="2" type="ORF">I4641_08770</name>
</gene>
<organism evidence="2 3">
    <name type="scientific">Waterburya agarophytonicola KI4</name>
    <dbReference type="NCBI Taxonomy" id="2874699"/>
    <lineage>
        <taxon>Bacteria</taxon>
        <taxon>Bacillati</taxon>
        <taxon>Cyanobacteriota</taxon>
        <taxon>Cyanophyceae</taxon>
        <taxon>Pleurocapsales</taxon>
        <taxon>Hyellaceae</taxon>
        <taxon>Waterburya</taxon>
        <taxon>Waterburya agarophytonicola</taxon>
    </lineage>
</organism>
<dbReference type="AlphaFoldDB" id="A0A964BR78"/>
<dbReference type="SUPFAM" id="SSF51695">
    <property type="entry name" value="PLC-like phosphodiesterases"/>
    <property type="match status" value="1"/>
</dbReference>
<feature type="domain" description="GP-PDE" evidence="1">
    <location>
        <begin position="1"/>
        <end position="227"/>
    </location>
</feature>
<proteinExistence type="predicted"/>